<dbReference type="Proteomes" id="UP001497453">
    <property type="component" value="Chromosome 6"/>
</dbReference>
<gene>
    <name evidence="1" type="ORF">GFSPODELE1_LOCUS8446</name>
</gene>
<keyword evidence="2" id="KW-1185">Reference proteome</keyword>
<name>A0ABP1DYI8_9APHY</name>
<evidence type="ECO:0000313" key="1">
    <source>
        <dbReference type="EMBL" id="CAL1711669.1"/>
    </source>
</evidence>
<proteinExistence type="predicted"/>
<organism evidence="1 2">
    <name type="scientific">Somion occarium</name>
    <dbReference type="NCBI Taxonomy" id="3059160"/>
    <lineage>
        <taxon>Eukaryota</taxon>
        <taxon>Fungi</taxon>
        <taxon>Dikarya</taxon>
        <taxon>Basidiomycota</taxon>
        <taxon>Agaricomycotina</taxon>
        <taxon>Agaricomycetes</taxon>
        <taxon>Polyporales</taxon>
        <taxon>Cerrenaceae</taxon>
        <taxon>Somion</taxon>
    </lineage>
</organism>
<accession>A0ABP1DYI8</accession>
<sequence length="171" mass="19270">MCTSIGRLWEIYFLFDDLMNARIYVHSTQLPLLASVLTPRYLMEFRWRSAVGFSSDKPVEACFSVGSSSDNSQLGPRGETHVLAVCCVCVSYLVLRLLGLYEDLTCADRFQKHSFTNSAANPPVPVFLLKELNGGVFEDYYPTPRSPGRIFHRVSDTRLTLVFISFSPTTL</sequence>
<dbReference type="EMBL" id="OZ037949">
    <property type="protein sequence ID" value="CAL1711669.1"/>
    <property type="molecule type" value="Genomic_DNA"/>
</dbReference>
<protein>
    <submittedName>
        <fullName evidence="1">Uncharacterized protein</fullName>
    </submittedName>
</protein>
<reference evidence="2" key="1">
    <citation type="submission" date="2024-04" db="EMBL/GenBank/DDBJ databases">
        <authorList>
            <person name="Shaw F."/>
            <person name="Minotto A."/>
        </authorList>
    </citation>
    <scope>NUCLEOTIDE SEQUENCE [LARGE SCALE GENOMIC DNA]</scope>
</reference>
<evidence type="ECO:0000313" key="2">
    <source>
        <dbReference type="Proteomes" id="UP001497453"/>
    </source>
</evidence>